<feature type="binding site" evidence="7">
    <location>
        <position position="215"/>
    </location>
    <ligand>
        <name>AMP</name>
        <dbReference type="ChEBI" id="CHEBI:456215"/>
    </ligand>
</feature>
<dbReference type="GO" id="GO:0006166">
    <property type="term" value="P:purine ribonucleoside salvage"/>
    <property type="evidence" value="ECO:0007669"/>
    <property type="project" value="InterPro"/>
</dbReference>
<dbReference type="InterPro" id="IPR029057">
    <property type="entry name" value="PRTase-like"/>
</dbReference>
<keyword evidence="10" id="KW-1185">Reference proteome</keyword>
<feature type="binding site" evidence="7">
    <location>
        <position position="317"/>
    </location>
    <ligand>
        <name>AMP</name>
        <dbReference type="ChEBI" id="CHEBI:456215"/>
    </ligand>
</feature>
<protein>
    <recommendedName>
        <fullName evidence="7">Adenylate kinase</fullName>
        <shortName evidence="7">AK</shortName>
        <ecNumber evidence="7">2.7.4.3</ecNumber>
    </recommendedName>
    <alternativeName>
        <fullName evidence="7">ATP-AMP transphosphorylase</fullName>
    </alternativeName>
    <alternativeName>
        <fullName evidence="7">ATP:AMP phosphotransferase</fullName>
    </alternativeName>
    <alternativeName>
        <fullName evidence="7">Adenylate monophosphate kinase</fullName>
    </alternativeName>
</protein>
<dbReference type="Gene3D" id="3.40.50.2020">
    <property type="match status" value="1"/>
</dbReference>
<dbReference type="Proteomes" id="UP000294564">
    <property type="component" value="Unassembled WGS sequence"/>
</dbReference>
<dbReference type="NCBIfam" id="NF011105">
    <property type="entry name" value="PRK14532.1"/>
    <property type="match status" value="1"/>
</dbReference>
<keyword evidence="2" id="KW-0479">Metal-binding</keyword>
<dbReference type="InterPro" id="IPR000850">
    <property type="entry name" value="Adenylat/UMP-CMP_kin"/>
</dbReference>
<feature type="binding site" evidence="7">
    <location>
        <position position="276"/>
    </location>
    <ligand>
        <name>AMP</name>
        <dbReference type="ChEBI" id="CHEBI:456215"/>
    </ligand>
</feature>
<dbReference type="CDD" id="cd01428">
    <property type="entry name" value="ADK"/>
    <property type="match status" value="1"/>
</dbReference>
<dbReference type="Pfam" id="PF00156">
    <property type="entry name" value="Pribosyltran"/>
    <property type="match status" value="1"/>
</dbReference>
<dbReference type="NCBIfam" id="TIGR01351">
    <property type="entry name" value="adk"/>
    <property type="match status" value="1"/>
</dbReference>
<sequence length="373" mass="42229">MRIKKLHDLYFKQLISQEEIASIVKSLAIQVKKDLPEGEIPVFVGILNGCFMFAADFIREFNGDCEISFVKLASYDGSSSTGDVKRLIGINEDIAGRTVIILEDIIDTGTTLQEIYEIFRTTNIKELKIVSLFFKPDVYRKELHINYIGKNLDDKFIVGYGLDYNGLGRNLPAIYQLTTTQPKMKNIVLFGPPGAGKGTQAELLKERYQLVHISTGDLFRYHKKNDTELGKLAKKYSDEGILVPDEVTINMLKEEVDKNLDANGFIFDGFPRTESQAKALDEFLAEKNETINGMVALEVPEELLKERILERGKTSGRADDTDEAKINVRFNEYNTKTAILKDYYEAQNKFYGVNGVGTIDEITQRLSEVFDKL</sequence>
<dbReference type="InterPro" id="IPR006259">
    <property type="entry name" value="Adenyl_kin_sub"/>
</dbReference>
<keyword evidence="1 7" id="KW-0808">Transferase</keyword>
<gene>
    <name evidence="7" type="primary">adk</name>
    <name evidence="9" type="ORF">EV195_1157</name>
</gene>
<accession>A0A4R2NL34</accession>
<feature type="binding site" evidence="7">
    <location>
        <begin position="194"/>
        <end position="199"/>
    </location>
    <ligand>
        <name>ATP</name>
        <dbReference type="ChEBI" id="CHEBI:30616"/>
    </ligand>
</feature>
<comment type="pathway">
    <text evidence="7">Purine metabolism; AMP biosynthesis via salvage pathway; AMP from ADP: step 1/1.</text>
</comment>
<comment type="function">
    <text evidence="7">Catalyzes the reversible transfer of the terminal phosphate group between ATP and AMP. Plays an important role in cellular energy homeostasis and in adenine nucleotide metabolism.</text>
</comment>
<comment type="catalytic activity">
    <reaction evidence="7">
        <text>AMP + ATP = 2 ADP</text>
        <dbReference type="Rhea" id="RHEA:12973"/>
        <dbReference type="ChEBI" id="CHEBI:30616"/>
        <dbReference type="ChEBI" id="CHEBI:456215"/>
        <dbReference type="ChEBI" id="CHEBI:456216"/>
        <dbReference type="EC" id="2.7.4.3"/>
    </reaction>
</comment>
<feature type="binding site" evidence="7">
    <location>
        <position position="357"/>
    </location>
    <ligand>
        <name>ATP</name>
        <dbReference type="ChEBI" id="CHEBI:30616"/>
    </ligand>
</feature>
<dbReference type="InterPro" id="IPR000836">
    <property type="entry name" value="PRTase_dom"/>
</dbReference>
<keyword evidence="5 7" id="KW-0418">Kinase</keyword>
<dbReference type="PROSITE" id="PS00113">
    <property type="entry name" value="ADENYLATE_KINASE"/>
    <property type="match status" value="1"/>
</dbReference>
<dbReference type="CDD" id="cd06223">
    <property type="entry name" value="PRTases_typeI"/>
    <property type="match status" value="1"/>
</dbReference>
<comment type="domain">
    <text evidence="7">Consists of three domains, a large central CORE domain and two small peripheral domains, NMPbind and LID, which undergo movements during catalysis. The LID domain closes over the site of phosphoryl transfer upon ATP binding. Assembling and dissambling the active center during each catalytic cycle provides an effective means to prevent ATP hydrolysis.</text>
</comment>
<comment type="caution">
    <text evidence="7">Lacks conserved residue(s) required for the propagation of feature annotation.</text>
</comment>
<dbReference type="GO" id="GO:0005524">
    <property type="term" value="F:ATP binding"/>
    <property type="evidence" value="ECO:0007669"/>
    <property type="project" value="UniProtKB-UniRule"/>
</dbReference>
<evidence type="ECO:0000256" key="1">
    <source>
        <dbReference type="ARBA" id="ARBA00022679"/>
    </source>
</evidence>
<evidence type="ECO:0000256" key="5">
    <source>
        <dbReference type="ARBA" id="ARBA00022777"/>
    </source>
</evidence>
<dbReference type="OrthoDB" id="9805030at2"/>
<evidence type="ECO:0000256" key="3">
    <source>
        <dbReference type="ARBA" id="ARBA00022727"/>
    </source>
</evidence>
<dbReference type="GO" id="GO:0004017">
    <property type="term" value="F:AMP kinase activity"/>
    <property type="evidence" value="ECO:0007669"/>
    <property type="project" value="UniProtKB-UniRule"/>
</dbReference>
<feature type="binding site" evidence="7">
    <location>
        <begin position="269"/>
        <end position="272"/>
    </location>
    <ligand>
        <name>AMP</name>
        <dbReference type="ChEBI" id="CHEBI:456215"/>
    </ligand>
</feature>
<dbReference type="UniPathway" id="UPA00588">
    <property type="reaction ID" value="UER00649"/>
</dbReference>
<evidence type="ECO:0000256" key="7">
    <source>
        <dbReference type="HAMAP-Rule" id="MF_00235"/>
    </source>
</evidence>
<keyword evidence="7" id="KW-0067">ATP-binding</keyword>
<dbReference type="SUPFAM" id="SSF53271">
    <property type="entry name" value="PRTase-like"/>
    <property type="match status" value="1"/>
</dbReference>
<dbReference type="GO" id="GO:0044209">
    <property type="term" value="P:AMP salvage"/>
    <property type="evidence" value="ECO:0007669"/>
    <property type="project" value="UniProtKB-UniRule"/>
</dbReference>
<dbReference type="Pfam" id="PF00406">
    <property type="entry name" value="ADK"/>
    <property type="match status" value="1"/>
</dbReference>
<dbReference type="InterPro" id="IPR027417">
    <property type="entry name" value="P-loop_NTPase"/>
</dbReference>
<dbReference type="NCBIfam" id="TIGR01203">
    <property type="entry name" value="HGPRTase"/>
    <property type="match status" value="1"/>
</dbReference>
<dbReference type="HAMAP" id="MF_00235">
    <property type="entry name" value="Adenylate_kinase_Adk"/>
    <property type="match status" value="1"/>
</dbReference>
<dbReference type="AlphaFoldDB" id="A0A4R2NL34"/>
<evidence type="ECO:0000256" key="6">
    <source>
        <dbReference type="ARBA" id="ARBA00022842"/>
    </source>
</evidence>
<evidence type="ECO:0000313" key="9">
    <source>
        <dbReference type="EMBL" id="TCP21894.1"/>
    </source>
</evidence>
<dbReference type="PANTHER" id="PTHR23359">
    <property type="entry name" value="NUCLEOTIDE KINASE"/>
    <property type="match status" value="1"/>
</dbReference>
<name>A0A4R2NL34_9FLAO</name>
<dbReference type="EMBL" id="SLXM01000015">
    <property type="protein sequence ID" value="TCP21894.1"/>
    <property type="molecule type" value="Genomic_DNA"/>
</dbReference>
<feature type="binding site" evidence="7">
    <location>
        <position position="311"/>
    </location>
    <ligand>
        <name>ATP</name>
        <dbReference type="ChEBI" id="CHEBI:30616"/>
    </ligand>
</feature>
<dbReference type="PRINTS" id="PR00094">
    <property type="entry name" value="ADENYLTKNASE"/>
</dbReference>
<evidence type="ECO:0000256" key="4">
    <source>
        <dbReference type="ARBA" id="ARBA00022741"/>
    </source>
</evidence>
<feature type="domain" description="Phosphoribosyltransferase" evidence="8">
    <location>
        <begin position="16"/>
        <end position="164"/>
    </location>
</feature>
<reference evidence="9 10" key="1">
    <citation type="submission" date="2019-03" db="EMBL/GenBank/DDBJ databases">
        <title>Genomic Encyclopedia of Type Strains, Phase IV (KMG-IV): sequencing the most valuable type-strain genomes for metagenomic binning, comparative biology and taxonomic classification.</title>
        <authorList>
            <person name="Goeker M."/>
        </authorList>
    </citation>
    <scope>NUCLEOTIDE SEQUENCE [LARGE SCALE GENOMIC DNA]</scope>
    <source>
        <strain evidence="9 10">DSM 14836</strain>
    </source>
</reference>
<comment type="caution">
    <text evidence="9">The sequence shown here is derived from an EMBL/GenBank/DDBJ whole genome shotgun (WGS) entry which is preliminary data.</text>
</comment>
<dbReference type="GO" id="GO:0005737">
    <property type="term" value="C:cytoplasm"/>
    <property type="evidence" value="ECO:0007669"/>
    <property type="project" value="UniProtKB-SubCell"/>
</dbReference>
<dbReference type="NCBIfam" id="NF011100">
    <property type="entry name" value="PRK14527.1"/>
    <property type="match status" value="1"/>
</dbReference>
<keyword evidence="6" id="KW-0460">Magnesium</keyword>
<feature type="binding site" evidence="7">
    <location>
        <position position="220"/>
    </location>
    <ligand>
        <name>AMP</name>
        <dbReference type="ChEBI" id="CHEBI:456215"/>
    </ligand>
</feature>
<evidence type="ECO:0000313" key="10">
    <source>
        <dbReference type="Proteomes" id="UP000294564"/>
    </source>
</evidence>
<comment type="subunit">
    <text evidence="7">Monomer.</text>
</comment>
<feature type="binding site" evidence="7">
    <location>
        <begin position="241"/>
        <end position="243"/>
    </location>
    <ligand>
        <name>AMP</name>
        <dbReference type="ChEBI" id="CHEBI:456215"/>
    </ligand>
</feature>
<keyword evidence="4 7" id="KW-0547">Nucleotide-binding</keyword>
<feature type="region of interest" description="NMP" evidence="7">
    <location>
        <begin position="214"/>
        <end position="243"/>
    </location>
</feature>
<dbReference type="NCBIfam" id="NF001381">
    <property type="entry name" value="PRK00279.1-3"/>
    <property type="match status" value="1"/>
</dbReference>
<dbReference type="SUPFAM" id="SSF52540">
    <property type="entry name" value="P-loop containing nucleoside triphosphate hydrolases"/>
    <property type="match status" value="1"/>
</dbReference>
<keyword evidence="3 7" id="KW-0545">Nucleotide biosynthesis</keyword>
<evidence type="ECO:0000259" key="8">
    <source>
        <dbReference type="Pfam" id="PF00156"/>
    </source>
</evidence>
<organism evidence="9 10">
    <name type="scientific">Tenacibaculum skagerrakense</name>
    <dbReference type="NCBI Taxonomy" id="186571"/>
    <lineage>
        <taxon>Bacteria</taxon>
        <taxon>Pseudomonadati</taxon>
        <taxon>Bacteroidota</taxon>
        <taxon>Flavobacteriia</taxon>
        <taxon>Flavobacteriales</taxon>
        <taxon>Flavobacteriaceae</taxon>
        <taxon>Tenacibaculum</taxon>
    </lineage>
</organism>
<dbReference type="RefSeq" id="WP_132795984.1">
    <property type="nucleotide sequence ID" value="NZ_SLXM01000015.1"/>
</dbReference>
<comment type="similarity">
    <text evidence="7">Belongs to the adenylate kinase family.</text>
</comment>
<dbReference type="EC" id="2.7.4.3" evidence="7"/>
<dbReference type="GO" id="GO:0046872">
    <property type="term" value="F:metal ion binding"/>
    <property type="evidence" value="ECO:0007669"/>
    <property type="project" value="UniProtKB-KW"/>
</dbReference>
<feature type="binding site" evidence="7">
    <location>
        <position position="329"/>
    </location>
    <ligand>
        <name>AMP</name>
        <dbReference type="ChEBI" id="CHEBI:456215"/>
    </ligand>
</feature>
<dbReference type="InterPro" id="IPR005904">
    <property type="entry name" value="Hxn_phspho_trans"/>
</dbReference>
<dbReference type="Gene3D" id="3.40.50.300">
    <property type="entry name" value="P-loop containing nucleotide triphosphate hydrolases"/>
    <property type="match status" value="1"/>
</dbReference>
<proteinExistence type="inferred from homology"/>
<evidence type="ECO:0000256" key="2">
    <source>
        <dbReference type="ARBA" id="ARBA00022723"/>
    </source>
</evidence>
<dbReference type="InterPro" id="IPR033690">
    <property type="entry name" value="Adenylat_kinase_CS"/>
</dbReference>
<dbReference type="GO" id="GO:0004422">
    <property type="term" value="F:hypoxanthine phosphoribosyltransferase activity"/>
    <property type="evidence" value="ECO:0007669"/>
    <property type="project" value="InterPro"/>
</dbReference>
<keyword evidence="7" id="KW-0963">Cytoplasm</keyword>
<comment type="subcellular location">
    <subcellularLocation>
        <location evidence="7">Cytoplasm</location>
    </subcellularLocation>
</comment>